<proteinExistence type="inferred from homology"/>
<evidence type="ECO:0000256" key="4">
    <source>
        <dbReference type="PROSITE-ProRule" id="PRU10007"/>
    </source>
</evidence>
<dbReference type="InterPro" id="IPR016162">
    <property type="entry name" value="Ald_DH_N"/>
</dbReference>
<dbReference type="PROSITE" id="PS00687">
    <property type="entry name" value="ALDEHYDE_DEHYDR_GLU"/>
    <property type="match status" value="1"/>
</dbReference>
<dbReference type="Gene3D" id="3.40.309.10">
    <property type="entry name" value="Aldehyde Dehydrogenase, Chain A, domain 2"/>
    <property type="match status" value="1"/>
</dbReference>
<dbReference type="FunFam" id="3.40.605.10:FF:000007">
    <property type="entry name" value="NAD/NADP-dependent betaine aldehyde dehydrogenase"/>
    <property type="match status" value="1"/>
</dbReference>
<evidence type="ECO:0000313" key="8">
    <source>
        <dbReference type="Proteomes" id="UP000186292"/>
    </source>
</evidence>
<dbReference type="InterPro" id="IPR029510">
    <property type="entry name" value="Ald_DH_CS_GLU"/>
</dbReference>
<dbReference type="Proteomes" id="UP000186292">
    <property type="component" value="Unassembled WGS sequence"/>
</dbReference>
<dbReference type="Pfam" id="PF00171">
    <property type="entry name" value="Aldedh"/>
    <property type="match status" value="1"/>
</dbReference>
<sequence>MPQAQTLFIDGEWVSAENGATREIRCPADGREVGIVSEGTSGDAERAVLAARAAFEKGEWRNTPAAERGDFLIKVGDELLRRKDEFAKAEALDTGKRLVEAEGDMEDIANCFRYFGKVADSNPGRLVDAADATVIDRVVTEPIGVCGMITPWNFPLLQASWKIAPAIAAGNTFVIKPSELTPHTTIKIVELMDELGLPKGVANVVTGDGANVGSVLSSHPEVDLISFTGGLETGRIIAKSAAEGVKQVALELGGKNPNVVFADADYDAALDNALNAAFMDSGLVCSAGTRLVIEESIAERFVDDLVARAKDIVMGGPFDEKAETGPLISKEHRDKVTDYVERGIKAGARLRCGHDWGGEEHKDGFFYSPTVLDQCSSDNPAVQEEGFGPVITVETFSTEDEAIQIANDTDYGLAGAVWTSDMGTANRVSRALQHGTIWINDYHPYIPQAEWGGYKLSGIGRELGHTGLEEYQQSKHIYHNTEPAVTGWFPNKQS</sequence>
<evidence type="ECO:0000256" key="2">
    <source>
        <dbReference type="ARBA" id="ARBA00023002"/>
    </source>
</evidence>
<dbReference type="GO" id="GO:0016620">
    <property type="term" value="F:oxidoreductase activity, acting on the aldehyde or oxo group of donors, NAD or NADP as acceptor"/>
    <property type="evidence" value="ECO:0007669"/>
    <property type="project" value="InterPro"/>
</dbReference>
<dbReference type="InterPro" id="IPR016161">
    <property type="entry name" value="Ald_DH/histidinol_DH"/>
</dbReference>
<evidence type="ECO:0000313" key="7">
    <source>
        <dbReference type="EMBL" id="SIS46808.1"/>
    </source>
</evidence>
<dbReference type="RefSeq" id="WP_076599225.1">
    <property type="nucleotide sequence ID" value="NZ_CP046976.1"/>
</dbReference>
<gene>
    <name evidence="7" type="ORF">SAMN05444817_105151</name>
</gene>
<keyword evidence="8" id="KW-1185">Reference proteome</keyword>
<dbReference type="InterPro" id="IPR016163">
    <property type="entry name" value="Ald_DH_C"/>
</dbReference>
<dbReference type="PANTHER" id="PTHR43860:SF2">
    <property type="entry name" value="BETAINE ALDEHYDE DEHYDROGENASE-RELATED"/>
    <property type="match status" value="1"/>
</dbReference>
<name>A0A1N7JBV4_9CORY</name>
<dbReference type="STRING" id="1161099.SAMN05444817_105151"/>
<dbReference type="PANTHER" id="PTHR43860">
    <property type="entry name" value="BETAINE ALDEHYDE DEHYDROGENASE"/>
    <property type="match status" value="1"/>
</dbReference>
<dbReference type="AlphaFoldDB" id="A0A1N7JBV4"/>
<protein>
    <submittedName>
        <fullName evidence="7">Betaine-aldehyde dehydrogenase</fullName>
    </submittedName>
</protein>
<comment type="similarity">
    <text evidence="1 5">Belongs to the aldehyde dehydrogenase family.</text>
</comment>
<keyword evidence="2 5" id="KW-0560">Oxidoreductase</keyword>
<dbReference type="EMBL" id="FTOF01000005">
    <property type="protein sequence ID" value="SIS46808.1"/>
    <property type="molecule type" value="Genomic_DNA"/>
</dbReference>
<feature type="domain" description="Aldehyde dehydrogenase" evidence="6">
    <location>
        <begin position="13"/>
        <end position="477"/>
    </location>
</feature>
<feature type="active site" evidence="4">
    <location>
        <position position="251"/>
    </location>
</feature>
<dbReference type="SUPFAM" id="SSF53720">
    <property type="entry name" value="ALDH-like"/>
    <property type="match status" value="1"/>
</dbReference>
<dbReference type="OrthoDB" id="6882680at2"/>
<organism evidence="7 8">
    <name type="scientific">Corynebacterium appendicis CIP 107643</name>
    <dbReference type="NCBI Taxonomy" id="1161099"/>
    <lineage>
        <taxon>Bacteria</taxon>
        <taxon>Bacillati</taxon>
        <taxon>Actinomycetota</taxon>
        <taxon>Actinomycetes</taxon>
        <taxon>Mycobacteriales</taxon>
        <taxon>Corynebacteriaceae</taxon>
        <taxon>Corynebacterium</taxon>
    </lineage>
</organism>
<dbReference type="FunFam" id="3.40.309.10:FF:000012">
    <property type="entry name" value="Betaine aldehyde dehydrogenase"/>
    <property type="match status" value="1"/>
</dbReference>
<evidence type="ECO:0000256" key="1">
    <source>
        <dbReference type="ARBA" id="ARBA00009986"/>
    </source>
</evidence>
<accession>A0A1N7JBV4</accession>
<evidence type="ECO:0000256" key="5">
    <source>
        <dbReference type="RuleBase" id="RU003345"/>
    </source>
</evidence>
<keyword evidence="3" id="KW-0520">NAD</keyword>
<dbReference type="Gene3D" id="3.40.605.10">
    <property type="entry name" value="Aldehyde Dehydrogenase, Chain A, domain 1"/>
    <property type="match status" value="1"/>
</dbReference>
<dbReference type="InterPro" id="IPR015590">
    <property type="entry name" value="Aldehyde_DH_dom"/>
</dbReference>
<reference evidence="8" key="1">
    <citation type="submission" date="2017-01" db="EMBL/GenBank/DDBJ databases">
        <authorList>
            <person name="Varghese N."/>
            <person name="Submissions S."/>
        </authorList>
    </citation>
    <scope>NUCLEOTIDE SEQUENCE [LARGE SCALE GENOMIC DNA]</scope>
    <source>
        <strain evidence="8">DSM 44531</strain>
    </source>
</reference>
<evidence type="ECO:0000256" key="3">
    <source>
        <dbReference type="ARBA" id="ARBA00023027"/>
    </source>
</evidence>
<evidence type="ECO:0000259" key="6">
    <source>
        <dbReference type="Pfam" id="PF00171"/>
    </source>
</evidence>